<accession>A0A818IC30</accession>
<organism evidence="1 2">
    <name type="scientific">Rotaria socialis</name>
    <dbReference type="NCBI Taxonomy" id="392032"/>
    <lineage>
        <taxon>Eukaryota</taxon>
        <taxon>Metazoa</taxon>
        <taxon>Spiralia</taxon>
        <taxon>Gnathifera</taxon>
        <taxon>Rotifera</taxon>
        <taxon>Eurotatoria</taxon>
        <taxon>Bdelloidea</taxon>
        <taxon>Philodinida</taxon>
        <taxon>Philodinidae</taxon>
        <taxon>Rotaria</taxon>
    </lineage>
</organism>
<dbReference type="AlphaFoldDB" id="A0A818IC30"/>
<evidence type="ECO:0000313" key="2">
    <source>
        <dbReference type="Proteomes" id="UP000663833"/>
    </source>
</evidence>
<dbReference type="Proteomes" id="UP000663833">
    <property type="component" value="Unassembled WGS sequence"/>
</dbReference>
<comment type="caution">
    <text evidence="1">The sequence shown here is derived from an EMBL/GenBank/DDBJ whole genome shotgun (WGS) entry which is preliminary data.</text>
</comment>
<dbReference type="EMBL" id="CAJNYD010003561">
    <property type="protein sequence ID" value="CAF3519935.1"/>
    <property type="molecule type" value="Genomic_DNA"/>
</dbReference>
<reference evidence="1" key="1">
    <citation type="submission" date="2021-02" db="EMBL/GenBank/DDBJ databases">
        <authorList>
            <person name="Nowell W R."/>
        </authorList>
    </citation>
    <scope>NUCLEOTIDE SEQUENCE</scope>
</reference>
<sequence>MCHLPRAYEHTFTLVKKNFQTLFNADKNIFICGDIRELHNFCSYNLFTYDQLDLSSINYSECICEECLGFQKNNTWSLQNAVAFELSQWLDKHQTTSSFDIGLDPTLYHFNSAEIEHRQS</sequence>
<name>A0A818IC30_9BILA</name>
<evidence type="ECO:0000313" key="1">
    <source>
        <dbReference type="EMBL" id="CAF3519935.1"/>
    </source>
</evidence>
<proteinExistence type="predicted"/>
<gene>
    <name evidence="1" type="ORF">LUA448_LOCUS26375</name>
</gene>
<protein>
    <submittedName>
        <fullName evidence="1">Uncharacterized protein</fullName>
    </submittedName>
</protein>